<evidence type="ECO:0000313" key="2">
    <source>
        <dbReference type="Proteomes" id="UP001143910"/>
    </source>
</evidence>
<dbReference type="Proteomes" id="UP001143910">
    <property type="component" value="Unassembled WGS sequence"/>
</dbReference>
<gene>
    <name evidence="1" type="ORF">NQ176_g11017</name>
</gene>
<comment type="caution">
    <text evidence="1">The sequence shown here is derived from an EMBL/GenBank/DDBJ whole genome shotgun (WGS) entry which is preliminary data.</text>
</comment>
<proteinExistence type="predicted"/>
<name>A0ACC1MCH1_9HYPO</name>
<organism evidence="1 2">
    <name type="scientific">Zarea fungicola</name>
    <dbReference type="NCBI Taxonomy" id="93591"/>
    <lineage>
        <taxon>Eukaryota</taxon>
        <taxon>Fungi</taxon>
        <taxon>Dikarya</taxon>
        <taxon>Ascomycota</taxon>
        <taxon>Pezizomycotina</taxon>
        <taxon>Sordariomycetes</taxon>
        <taxon>Hypocreomycetidae</taxon>
        <taxon>Hypocreales</taxon>
        <taxon>Cordycipitaceae</taxon>
        <taxon>Zarea</taxon>
    </lineage>
</organism>
<evidence type="ECO:0000313" key="1">
    <source>
        <dbReference type="EMBL" id="KAJ2961154.1"/>
    </source>
</evidence>
<accession>A0ACC1MCH1</accession>
<reference evidence="1" key="1">
    <citation type="submission" date="2022-08" db="EMBL/GenBank/DDBJ databases">
        <title>Genome Sequence of Lecanicillium fungicola.</title>
        <authorList>
            <person name="Buettner E."/>
        </authorList>
    </citation>
    <scope>NUCLEOTIDE SEQUENCE</scope>
    <source>
        <strain evidence="1">Babe33</strain>
    </source>
</reference>
<keyword evidence="2" id="KW-1185">Reference proteome</keyword>
<protein>
    <submittedName>
        <fullName evidence="1">Uncharacterized protein</fullName>
    </submittedName>
</protein>
<dbReference type="EMBL" id="JANJQO010003367">
    <property type="protein sequence ID" value="KAJ2961154.1"/>
    <property type="molecule type" value="Genomic_DNA"/>
</dbReference>
<sequence>MSSSHKIPHTITYSVAPTGDADGPLFIAGTFSKPEWLLQEMHPSTPSEGLLNYSISIHVEPGKEYQYRFRHGREGAWTVDEKKDIVKSALGTRSNILRIKEPSMPNSGDAASVSFGVPLFAHERLGAYTLSDGSDSRVYDMSELQREISPRSVGDLPAEWNDPRLEEFPCDKSAIMTELRKIRSSHGEQAVELESERAARRSSVDSEDGSSGSASPGVSRRRESGGRLSGGSNGRNRSQASLGSIAEEPASNGLKKDLKNILETRGDNGEALMMRASKRD</sequence>